<feature type="domain" description="HMG box" evidence="13">
    <location>
        <begin position="1260"/>
        <end position="1329"/>
    </location>
</feature>
<dbReference type="InterPro" id="IPR013087">
    <property type="entry name" value="Znf_C2H2_type"/>
</dbReference>
<dbReference type="CTD" id="36376176"/>
<evidence type="ECO:0000313" key="18">
    <source>
        <dbReference type="WBParaSite" id="SRAE_1000206900.1"/>
    </source>
</evidence>
<dbReference type="Gene3D" id="1.20.920.10">
    <property type="entry name" value="Bromodomain-like"/>
    <property type="match status" value="6"/>
</dbReference>
<evidence type="ECO:0000256" key="3">
    <source>
        <dbReference type="ARBA" id="ARBA00022853"/>
    </source>
</evidence>
<dbReference type="EMBL" id="LN609528">
    <property type="protein sequence ID" value="CEF63811.1"/>
    <property type="molecule type" value="Genomic_DNA"/>
</dbReference>
<dbReference type="PRINTS" id="PR00503">
    <property type="entry name" value="BROMODOMAIN"/>
</dbReference>
<proteinExistence type="predicted"/>
<dbReference type="SUPFAM" id="SSF47095">
    <property type="entry name" value="HMG-box"/>
    <property type="match status" value="1"/>
</dbReference>
<dbReference type="WormBase" id="SRAE_1000206900">
    <property type="protein sequence ID" value="SRP09589"/>
    <property type="gene ID" value="WBGene00258681"/>
</dbReference>
<dbReference type="SMART" id="SM00297">
    <property type="entry name" value="BROMO"/>
    <property type="match status" value="6"/>
</dbReference>
<evidence type="ECO:0000313" key="19">
    <source>
        <dbReference type="WormBase" id="SRAE_1000206900"/>
    </source>
</evidence>
<protein>
    <submittedName>
        <fullName evidence="16 18">Polybromo</fullName>
    </submittedName>
</protein>
<dbReference type="CDD" id="cd04369">
    <property type="entry name" value="Bromodomain"/>
    <property type="match status" value="1"/>
</dbReference>
<dbReference type="InterPro" id="IPR036427">
    <property type="entry name" value="Bromodomain-like_sf"/>
</dbReference>
<evidence type="ECO:0000256" key="8">
    <source>
        <dbReference type="PROSITE-ProRule" id="PRU00035"/>
    </source>
</evidence>
<dbReference type="Proteomes" id="UP000035682">
    <property type="component" value="Unplaced"/>
</dbReference>
<evidence type="ECO:0000259" key="12">
    <source>
        <dbReference type="PROSITE" id="PS50014"/>
    </source>
</evidence>
<feature type="domain" description="C2H2-type" evidence="14">
    <location>
        <begin position="1342"/>
        <end position="1372"/>
    </location>
</feature>
<feature type="domain" description="Bromo" evidence="12">
    <location>
        <begin position="207"/>
        <end position="277"/>
    </location>
</feature>
<dbReference type="WBParaSite" id="SRAE_1000206900.1">
    <property type="protein sequence ID" value="SRAE_1000206900.1"/>
    <property type="gene ID" value="WBGene00258681"/>
</dbReference>
<evidence type="ECO:0000256" key="4">
    <source>
        <dbReference type="ARBA" id="ARBA00023015"/>
    </source>
</evidence>
<dbReference type="InterPro" id="IPR009071">
    <property type="entry name" value="HMG_box_dom"/>
</dbReference>
<dbReference type="Pfam" id="PF00505">
    <property type="entry name" value="HMG_box"/>
    <property type="match status" value="1"/>
</dbReference>
<feature type="domain" description="Bromo" evidence="12">
    <location>
        <begin position="60"/>
        <end position="130"/>
    </location>
</feature>
<dbReference type="InterPro" id="IPR018359">
    <property type="entry name" value="Bromodomain_CS"/>
</dbReference>
<evidence type="ECO:0000256" key="5">
    <source>
        <dbReference type="ARBA" id="ARBA00023117"/>
    </source>
</evidence>
<dbReference type="SMART" id="SM00439">
    <property type="entry name" value="BAH"/>
    <property type="match status" value="1"/>
</dbReference>
<keyword evidence="9" id="KW-0863">Zinc-finger</keyword>
<dbReference type="Gene3D" id="1.10.30.10">
    <property type="entry name" value="High mobility group box domain"/>
    <property type="match status" value="1"/>
</dbReference>
<reference evidence="16 17" key="1">
    <citation type="submission" date="2014-09" db="EMBL/GenBank/DDBJ databases">
        <authorList>
            <person name="Martin A.A."/>
        </authorList>
    </citation>
    <scope>NUCLEOTIDE SEQUENCE</scope>
    <source>
        <strain evidence="17">ED321</strain>
        <strain evidence="16">ED321 Heterogonic</strain>
    </source>
</reference>
<dbReference type="InterPro" id="IPR043151">
    <property type="entry name" value="BAH_sf"/>
</dbReference>
<dbReference type="PROSITE" id="PS51038">
    <property type="entry name" value="BAH"/>
    <property type="match status" value="1"/>
</dbReference>
<feature type="domain" description="Bromo" evidence="12">
    <location>
        <begin position="527"/>
        <end position="597"/>
    </location>
</feature>
<dbReference type="Pfam" id="PF01426">
    <property type="entry name" value="BAH"/>
    <property type="match status" value="1"/>
</dbReference>
<dbReference type="Gene3D" id="2.30.30.490">
    <property type="match status" value="1"/>
</dbReference>
<evidence type="ECO:0000256" key="1">
    <source>
        <dbReference type="ARBA" id="ARBA00004123"/>
    </source>
</evidence>
<evidence type="ECO:0000259" key="15">
    <source>
        <dbReference type="PROSITE" id="PS51038"/>
    </source>
</evidence>
<feature type="domain" description="BAH" evidence="15">
    <location>
        <begin position="1021"/>
        <end position="1139"/>
    </location>
</feature>
<keyword evidence="2" id="KW-0677">Repeat</keyword>
<feature type="compositionally biased region" description="Basic and acidic residues" evidence="11">
    <location>
        <begin position="936"/>
        <end position="946"/>
    </location>
</feature>
<name>A0A090L1X9_STRRB</name>
<dbReference type="SUPFAM" id="SSF47370">
    <property type="entry name" value="Bromodomain"/>
    <property type="match status" value="6"/>
</dbReference>
<evidence type="ECO:0000313" key="17">
    <source>
        <dbReference type="Proteomes" id="UP000035682"/>
    </source>
</evidence>
<dbReference type="InterPro" id="IPR001487">
    <property type="entry name" value="Bromodomain"/>
</dbReference>
<dbReference type="Gene3D" id="3.30.160.60">
    <property type="entry name" value="Classic Zinc Finger"/>
    <property type="match status" value="1"/>
</dbReference>
<feature type="domain" description="Bromo" evidence="12">
    <location>
        <begin position="358"/>
        <end position="428"/>
    </location>
</feature>
<evidence type="ECO:0000256" key="11">
    <source>
        <dbReference type="SAM" id="MobiDB-lite"/>
    </source>
</evidence>
<feature type="DNA-binding region" description="HMG box" evidence="10">
    <location>
        <begin position="1260"/>
        <end position="1329"/>
    </location>
</feature>
<evidence type="ECO:0000259" key="14">
    <source>
        <dbReference type="PROSITE" id="PS50157"/>
    </source>
</evidence>
<dbReference type="InterPro" id="IPR037382">
    <property type="entry name" value="Rsc/polybromo"/>
</dbReference>
<dbReference type="GO" id="GO:0006368">
    <property type="term" value="P:transcription elongation by RNA polymerase II"/>
    <property type="evidence" value="ECO:0007669"/>
    <property type="project" value="TreeGrafter"/>
</dbReference>
<dbReference type="GO" id="GO:0008406">
    <property type="term" value="P:gonad development"/>
    <property type="evidence" value="ECO:0007669"/>
    <property type="project" value="EnsemblMetazoa"/>
</dbReference>
<dbReference type="GO" id="GO:0003682">
    <property type="term" value="F:chromatin binding"/>
    <property type="evidence" value="ECO:0007669"/>
    <property type="project" value="InterPro"/>
</dbReference>
<dbReference type="STRING" id="34506.A0A090L1X9"/>
<organism evidence="16">
    <name type="scientific">Strongyloides ratti</name>
    <name type="common">Parasitic roundworm</name>
    <dbReference type="NCBI Taxonomy" id="34506"/>
    <lineage>
        <taxon>Eukaryota</taxon>
        <taxon>Metazoa</taxon>
        <taxon>Ecdysozoa</taxon>
        <taxon>Nematoda</taxon>
        <taxon>Chromadorea</taxon>
        <taxon>Rhabditida</taxon>
        <taxon>Tylenchina</taxon>
        <taxon>Panagrolaimomorpha</taxon>
        <taxon>Strongyloidoidea</taxon>
        <taxon>Strongyloididae</taxon>
        <taxon>Strongyloides</taxon>
    </lineage>
</organism>
<comment type="subcellular location">
    <subcellularLocation>
        <location evidence="1">Nucleus</location>
    </subcellularLocation>
</comment>
<dbReference type="GO" id="GO:0008270">
    <property type="term" value="F:zinc ion binding"/>
    <property type="evidence" value="ECO:0007669"/>
    <property type="project" value="UniProtKB-KW"/>
</dbReference>
<evidence type="ECO:0000256" key="7">
    <source>
        <dbReference type="ARBA" id="ARBA00023242"/>
    </source>
</evidence>
<dbReference type="OrthoDB" id="10009055at2759"/>
<dbReference type="InterPro" id="IPR036910">
    <property type="entry name" value="HMG_box_dom_sf"/>
</dbReference>
<dbReference type="PROSITE" id="PS50157">
    <property type="entry name" value="ZINC_FINGER_C2H2_2"/>
    <property type="match status" value="1"/>
</dbReference>
<dbReference type="PROSITE" id="PS50118">
    <property type="entry name" value="HMG_BOX_2"/>
    <property type="match status" value="1"/>
</dbReference>
<keyword evidence="6" id="KW-0804">Transcription</keyword>
<dbReference type="PROSITE" id="PS50014">
    <property type="entry name" value="BROMODOMAIN_2"/>
    <property type="match status" value="5"/>
</dbReference>
<dbReference type="GO" id="GO:0006338">
    <property type="term" value="P:chromatin remodeling"/>
    <property type="evidence" value="ECO:0007669"/>
    <property type="project" value="InterPro"/>
</dbReference>
<keyword evidence="7 10" id="KW-0539">Nucleus</keyword>
<dbReference type="eggNOG" id="KOG1827">
    <property type="taxonomic scope" value="Eukaryota"/>
</dbReference>
<feature type="compositionally biased region" description="Polar residues" evidence="11">
    <location>
        <begin position="1475"/>
        <end position="1524"/>
    </location>
</feature>
<keyword evidence="10" id="KW-0238">DNA-binding</keyword>
<keyword evidence="3" id="KW-0156">Chromatin regulator</keyword>
<accession>A0A090L1X9</accession>
<dbReference type="GO" id="GO:0003677">
    <property type="term" value="F:DNA binding"/>
    <property type="evidence" value="ECO:0007669"/>
    <property type="project" value="UniProtKB-UniRule"/>
</dbReference>
<keyword evidence="5 8" id="KW-0103">Bromodomain</keyword>
<evidence type="ECO:0000256" key="10">
    <source>
        <dbReference type="PROSITE-ProRule" id="PRU00267"/>
    </source>
</evidence>
<dbReference type="PROSITE" id="PS00028">
    <property type="entry name" value="ZINC_FINGER_C2H2_1"/>
    <property type="match status" value="1"/>
</dbReference>
<keyword evidence="4" id="KW-0805">Transcription regulation</keyword>
<feature type="region of interest" description="Disordered" evidence="11">
    <location>
        <begin position="154"/>
        <end position="183"/>
    </location>
</feature>
<evidence type="ECO:0000256" key="9">
    <source>
        <dbReference type="PROSITE-ProRule" id="PRU00042"/>
    </source>
</evidence>
<dbReference type="SMART" id="SM00398">
    <property type="entry name" value="HMG"/>
    <property type="match status" value="1"/>
</dbReference>
<gene>
    <name evidence="16 18 19" type="ORF">SRAE_1000206900</name>
</gene>
<evidence type="ECO:0000256" key="6">
    <source>
        <dbReference type="ARBA" id="ARBA00023163"/>
    </source>
</evidence>
<dbReference type="PANTHER" id="PTHR16062">
    <property type="entry name" value="SWI/SNF-RELATED"/>
    <property type="match status" value="1"/>
</dbReference>
<evidence type="ECO:0000313" key="16">
    <source>
        <dbReference type="EMBL" id="CEF63811.1"/>
    </source>
</evidence>
<dbReference type="GeneID" id="36376176"/>
<keyword evidence="9" id="KW-0862">Zinc</keyword>
<sequence length="1740" mass="199776">MSIDTIASETSLVADRKRPASGSSITNLRSNKKAKVIEENSEFILCQDLFDSIMSYKTIDKTCPYEILYKAPSKKNYPEYFEKIPSPHDFVDIQERLQSGEYTKVVDLCQDIENVIRCNIDYYPEDNEICKAATDLNLFYKTEKEKYLGDVERTKENTGPLNNSTSTTEIKINGNTVPTESDSRAETFDQWKLEIILKGIVNLSDESGRMIAPIFKVLESKDEFPEYYKIIQNPIDLKTIACRVLKNDYNDWDEFESDIELLVSNAKRFNGARSEIGKDAVIISEFVKKRKDEINKLKRRANKSVLDEARAEVNSLANATLIDDEAALTEDEDDEGNGNEDDELFKFYWFLREQKKKNKEYLCNFFFELPLKSQYPEYYEEIEKPMSLYAINNKLKKGLYTKIEELISDFLLICSNAKTFNIESSVIYKDAVALEKILRDEIEKRSIVLSKPNKKVVIEKKVKKELLDEESDSSNTIQVARRSKYGNIPGFTPIAGKKGRKSVDERWTIYILRLINVWNRLCEIYIDNRRIIDPFMQLPPKEHYEHYFSVVQSPMDMITVKRKLEERYYLSSKEFQNDLLLIFDNAMMTNSPNQFIFHDAQFLKAKVFEFINELAPLEPLLSPQCFKEQRKKKVIKDSVSVISEESSFPPSPRVLKSFIIDSAIEAIDKTEMTLKIPTGLSKEQSQMYEFFNIIVDYKAPDGRVLSYNFDKLPTKAEYPDYYEEIKKPMDLEKIRQKLSNQSYTNVNTFLNDMILVFSNACTFNDPESQLYTDAFTLLKLVMREKDNFDIKPHVPLVQCEVQKILQRLIDELLSLMSNNGKKVSESLSKIPVLLEQHEINQEYWPFTLDQIKENVDRRRYRRVDKLQEDVFYLFSVARKLATPDDTIYEDTVTLQTHFISQRDDAMKNLLISSSRFFTDRQLTDEINATGRKKRTTKGDNDHKDNDTESESTLIKNPTKEENSEIILKNAIKFNNFNEPDGVLHPRYEQVLSTFQTANMNNDINNEGMTFQCYEIMQHGRFWLKLGDGVLVFNDKKAYCDVMRIDKLWKTGEGKAYFSGSWFARPIEVIHDESRLFYVNEVFAVDQKDMVVDCDNIQSKCSILTCRQYETERKTEIPECDVFVCEYKVKGHDKTEGYCSLRTGAGKSQGKLPGLNDEFGKGAKPMNLEFSKQIKKLKTYNLAASVIDDEILLLKNHIVMEKELSPLIMKTDTTLPADVPDLNDSIENLNDTSDLDHIEIDEETKEKCKDPSWLAQQPKLNAKSKSGYILFSAEVRKRVMTDNPTVGFGEISRMVGAEWKKLTDTEKKQYEVRASYIASERAKQEAEDVQNCKALQPGQIKVFPCKWDTCDYQFDCIDGLFEHLRIVHTKSPIKLSNGDVTNACLWQSCLKYKKEGKPFPSIPRLFRHIKEKHLANAAKAMYPNQRGKNFFVYEHEDITKNGPCLVYTGGVLTKPFAQGGAFKHHPQGIPPDEHPTSTSTPNKQIQHKTPVNNHIQASSKTVQNGTPQQCTPKNQPTQNGYISASVPSQSAQQYVQAKMNGNTVLFPVNGQGQQTVVLGQNQNGTPIQMLQVHQQPISSIQQNIVHTYQTPPSTSTTTVSQQSTVPSTVAYVTPSTNPNIDPGRSVVLAPKQPEPVFVAPPVEAVRVKRALHSDTYKQYLETLHGKRRQNTVSKWNKSVETRTIPGSKFNPFNFIRSDPTGKRPQESDIVKAMWSLRDKLYEETSSLAASLTTTDITYTNL</sequence>
<feature type="region of interest" description="Disordered" evidence="11">
    <location>
        <begin position="928"/>
        <end position="960"/>
    </location>
</feature>
<feature type="compositionally biased region" description="Polar residues" evidence="11">
    <location>
        <begin position="157"/>
        <end position="180"/>
    </location>
</feature>
<keyword evidence="9" id="KW-0479">Metal-binding</keyword>
<evidence type="ECO:0000256" key="2">
    <source>
        <dbReference type="ARBA" id="ARBA00022737"/>
    </source>
</evidence>
<dbReference type="RefSeq" id="XP_024503012.1">
    <property type="nucleotide sequence ID" value="XM_024649101.1"/>
</dbReference>
<dbReference type="GO" id="GO:0016586">
    <property type="term" value="C:RSC-type complex"/>
    <property type="evidence" value="ECO:0007669"/>
    <property type="project" value="InterPro"/>
</dbReference>
<reference evidence="18" key="2">
    <citation type="submission" date="2020-12" db="UniProtKB">
        <authorList>
            <consortium name="WormBaseParasite"/>
        </authorList>
    </citation>
    <scope>IDENTIFICATION</scope>
</reference>
<keyword evidence="17" id="KW-1185">Reference proteome</keyword>
<evidence type="ECO:0000259" key="13">
    <source>
        <dbReference type="PROSITE" id="PS50118"/>
    </source>
</evidence>
<dbReference type="PROSITE" id="PS00633">
    <property type="entry name" value="BROMODOMAIN_1"/>
    <property type="match status" value="2"/>
</dbReference>
<dbReference type="Pfam" id="PF00439">
    <property type="entry name" value="Bromodomain"/>
    <property type="match status" value="6"/>
</dbReference>
<feature type="domain" description="Bromo" evidence="12">
    <location>
        <begin position="701"/>
        <end position="771"/>
    </location>
</feature>
<feature type="region of interest" description="Disordered" evidence="11">
    <location>
        <begin position="1457"/>
        <end position="1524"/>
    </location>
</feature>
<dbReference type="OMA" id="SKHEYPQ"/>
<dbReference type="InterPro" id="IPR001025">
    <property type="entry name" value="BAH_dom"/>
</dbReference>
<dbReference type="SMART" id="SM00355">
    <property type="entry name" value="ZnF_C2H2"/>
    <property type="match status" value="2"/>
</dbReference>
<dbReference type="PANTHER" id="PTHR16062:SF19">
    <property type="entry name" value="PROTEIN POLYBROMO-1"/>
    <property type="match status" value="1"/>
</dbReference>